<name>A0A392SID9_9FABA</name>
<dbReference type="EMBL" id="LXQA010383182">
    <property type="protein sequence ID" value="MCI48217.1"/>
    <property type="molecule type" value="Genomic_DNA"/>
</dbReference>
<comment type="caution">
    <text evidence="2">The sequence shown here is derived from an EMBL/GenBank/DDBJ whole genome shotgun (WGS) entry which is preliminary data.</text>
</comment>
<accession>A0A392SID9</accession>
<feature type="non-terminal residue" evidence="2">
    <location>
        <position position="104"/>
    </location>
</feature>
<dbReference type="InterPro" id="IPR032838">
    <property type="entry name" value="Vwaint_dom"/>
</dbReference>
<feature type="non-terminal residue" evidence="2">
    <location>
        <position position="1"/>
    </location>
</feature>
<proteinExistence type="predicted"/>
<evidence type="ECO:0000313" key="3">
    <source>
        <dbReference type="Proteomes" id="UP000265520"/>
    </source>
</evidence>
<evidence type="ECO:0000259" key="1">
    <source>
        <dbReference type="Pfam" id="PF14624"/>
    </source>
</evidence>
<keyword evidence="3" id="KW-1185">Reference proteome</keyword>
<dbReference type="Pfam" id="PF14624">
    <property type="entry name" value="Vwaint"/>
    <property type="match status" value="1"/>
</dbReference>
<feature type="domain" description="VWA-Hint protein Vwaint" evidence="1">
    <location>
        <begin position="13"/>
        <end position="86"/>
    </location>
</feature>
<evidence type="ECO:0000313" key="2">
    <source>
        <dbReference type="EMBL" id="MCI48217.1"/>
    </source>
</evidence>
<dbReference type="Proteomes" id="UP000265520">
    <property type="component" value="Unassembled WGS sequence"/>
</dbReference>
<protein>
    <submittedName>
        <fullName evidence="2">Inter-alpha-trypsin inhibitor heavy chain H3-like</fullName>
    </submittedName>
</protein>
<dbReference type="AlphaFoldDB" id="A0A392SID9"/>
<reference evidence="2 3" key="1">
    <citation type="journal article" date="2018" name="Front. Plant Sci.">
        <title>Red Clover (Trifolium pratense) and Zigzag Clover (T. medium) - A Picture of Genomic Similarities and Differences.</title>
        <authorList>
            <person name="Dluhosova J."/>
            <person name="Istvanek J."/>
            <person name="Nedelnik J."/>
            <person name="Repkova J."/>
        </authorList>
    </citation>
    <scope>NUCLEOTIDE SEQUENCE [LARGE SCALE GENOMIC DNA]</scope>
    <source>
        <strain evidence="3">cv. 10/8</strain>
        <tissue evidence="2">Leaf</tissue>
    </source>
</reference>
<organism evidence="2 3">
    <name type="scientific">Trifolium medium</name>
    <dbReference type="NCBI Taxonomy" id="97028"/>
    <lineage>
        <taxon>Eukaryota</taxon>
        <taxon>Viridiplantae</taxon>
        <taxon>Streptophyta</taxon>
        <taxon>Embryophyta</taxon>
        <taxon>Tracheophyta</taxon>
        <taxon>Spermatophyta</taxon>
        <taxon>Magnoliopsida</taxon>
        <taxon>eudicotyledons</taxon>
        <taxon>Gunneridae</taxon>
        <taxon>Pentapetalae</taxon>
        <taxon>rosids</taxon>
        <taxon>fabids</taxon>
        <taxon>Fabales</taxon>
        <taxon>Fabaceae</taxon>
        <taxon>Papilionoideae</taxon>
        <taxon>50 kb inversion clade</taxon>
        <taxon>NPAAA clade</taxon>
        <taxon>Hologalegina</taxon>
        <taxon>IRL clade</taxon>
        <taxon>Trifolieae</taxon>
        <taxon>Trifolium</taxon>
    </lineage>
</organism>
<sequence>KILSESVSAKAGDRLCIALSAELKEMQERMANQHVYEQSGRAYVLSGLSSHSAQRATTRGDSTDSTSLLQSYQTPSMVDMVTRSQTTVVGAPLRRSLQPAKSFP</sequence>